<proteinExistence type="predicted"/>
<sequence>MTGHSPLSGIIVPLSGVEWSSYFPTPVGKVLGLTKFAAYKINPSLVAPERGESRSRNDAKFASNRLRTAQLSLLRCSG</sequence>
<accession>A0ABQ6PKX2</accession>
<dbReference type="Proteomes" id="UP001338309">
    <property type="component" value="Unassembled WGS sequence"/>
</dbReference>
<dbReference type="EMBL" id="BTPD01000003">
    <property type="protein sequence ID" value="GMQ28626.1"/>
    <property type="molecule type" value="Genomic_DNA"/>
</dbReference>
<organism evidence="1 2">
    <name type="scientific">Algoriphagus confluentis</name>
    <dbReference type="NCBI Taxonomy" id="1697556"/>
    <lineage>
        <taxon>Bacteria</taxon>
        <taxon>Pseudomonadati</taxon>
        <taxon>Bacteroidota</taxon>
        <taxon>Cytophagia</taxon>
        <taxon>Cytophagales</taxon>
        <taxon>Cyclobacteriaceae</taxon>
        <taxon>Algoriphagus</taxon>
    </lineage>
</organism>
<protein>
    <submittedName>
        <fullName evidence="1">Uncharacterized protein</fullName>
    </submittedName>
</protein>
<gene>
    <name evidence="1" type="ORF">Aconfl_12690</name>
</gene>
<evidence type="ECO:0000313" key="1">
    <source>
        <dbReference type="EMBL" id="GMQ28626.1"/>
    </source>
</evidence>
<name>A0ABQ6PKX2_9BACT</name>
<keyword evidence="2" id="KW-1185">Reference proteome</keyword>
<comment type="caution">
    <text evidence="1">The sequence shown here is derived from an EMBL/GenBank/DDBJ whole genome shotgun (WGS) entry which is preliminary data.</text>
</comment>
<reference evidence="1 2" key="1">
    <citation type="submission" date="2023-08" db="EMBL/GenBank/DDBJ databases">
        <title>Draft genome sequence of Algoriphagus confluentis.</title>
        <authorList>
            <person name="Takatani N."/>
            <person name="Hosokawa M."/>
            <person name="Sawabe T."/>
        </authorList>
    </citation>
    <scope>NUCLEOTIDE SEQUENCE [LARGE SCALE GENOMIC DNA]</scope>
    <source>
        <strain evidence="1 2">NBRC 111222</strain>
    </source>
</reference>
<evidence type="ECO:0000313" key="2">
    <source>
        <dbReference type="Proteomes" id="UP001338309"/>
    </source>
</evidence>